<sequence length="62" mass="6600">MLASREAAGLTDPARRMALHHTVLLVSLLTDRHTVHGARGDLDEALRIGRAEGPGPASSRAF</sequence>
<evidence type="ECO:0000313" key="1">
    <source>
        <dbReference type="EMBL" id="MBO2440444.1"/>
    </source>
</evidence>
<gene>
    <name evidence="1" type="ORF">J4557_23225</name>
</gene>
<accession>A0ABS3R2E7</accession>
<dbReference type="RefSeq" id="WP_208268829.1">
    <property type="nucleotide sequence ID" value="NZ_BAAAGM010000074.1"/>
</dbReference>
<evidence type="ECO:0000313" key="2">
    <source>
        <dbReference type="Proteomes" id="UP000666915"/>
    </source>
</evidence>
<protein>
    <submittedName>
        <fullName evidence="1">Uncharacterized protein</fullName>
    </submittedName>
</protein>
<comment type="caution">
    <text evidence="1">The sequence shown here is derived from an EMBL/GenBank/DDBJ whole genome shotgun (WGS) entry which is preliminary data.</text>
</comment>
<name>A0ABS3R2E7_9ACTN</name>
<reference evidence="1 2" key="1">
    <citation type="submission" date="2021-03" db="EMBL/GenBank/DDBJ databases">
        <authorList>
            <person name="Kanchanasin P."/>
            <person name="Saeng-In P."/>
            <person name="Phongsopitanun W."/>
            <person name="Yuki M."/>
            <person name="Kudo T."/>
            <person name="Ohkuma M."/>
            <person name="Tanasupawat S."/>
        </authorList>
    </citation>
    <scope>NUCLEOTIDE SEQUENCE [LARGE SCALE GENOMIC DNA]</scope>
    <source>
        <strain evidence="1 2">L46</strain>
    </source>
</reference>
<dbReference type="Proteomes" id="UP000666915">
    <property type="component" value="Unassembled WGS sequence"/>
</dbReference>
<organism evidence="1 2">
    <name type="scientific">Actinomadura nitritigenes</name>
    <dbReference type="NCBI Taxonomy" id="134602"/>
    <lineage>
        <taxon>Bacteria</taxon>
        <taxon>Bacillati</taxon>
        <taxon>Actinomycetota</taxon>
        <taxon>Actinomycetes</taxon>
        <taxon>Streptosporangiales</taxon>
        <taxon>Thermomonosporaceae</taxon>
        <taxon>Actinomadura</taxon>
    </lineage>
</organism>
<proteinExistence type="predicted"/>
<keyword evidence="2" id="KW-1185">Reference proteome</keyword>
<dbReference type="EMBL" id="JAGEOK010000014">
    <property type="protein sequence ID" value="MBO2440444.1"/>
    <property type="molecule type" value="Genomic_DNA"/>
</dbReference>